<accession>A0A151MFU8</accession>
<proteinExistence type="predicted"/>
<keyword evidence="3" id="KW-1185">Reference proteome</keyword>
<protein>
    <submittedName>
        <fullName evidence="2">Uncharacterized protein</fullName>
    </submittedName>
</protein>
<dbReference type="EMBL" id="AKHW03006215">
    <property type="protein sequence ID" value="KYO23396.1"/>
    <property type="molecule type" value="Genomic_DNA"/>
</dbReference>
<gene>
    <name evidence="2" type="ORF">Y1Q_0005773</name>
</gene>
<name>A0A151MFU8_ALLMI</name>
<reference evidence="2 3" key="1">
    <citation type="journal article" date="2012" name="Genome Biol.">
        <title>Sequencing three crocodilian genomes to illuminate the evolution of archosaurs and amniotes.</title>
        <authorList>
            <person name="St John J.A."/>
            <person name="Braun E.L."/>
            <person name="Isberg S.R."/>
            <person name="Miles L.G."/>
            <person name="Chong A.Y."/>
            <person name="Gongora J."/>
            <person name="Dalzell P."/>
            <person name="Moran C."/>
            <person name="Bed'hom B."/>
            <person name="Abzhanov A."/>
            <person name="Burgess S.C."/>
            <person name="Cooksey A.M."/>
            <person name="Castoe T.A."/>
            <person name="Crawford N.G."/>
            <person name="Densmore L.D."/>
            <person name="Drew J.C."/>
            <person name="Edwards S.V."/>
            <person name="Faircloth B.C."/>
            <person name="Fujita M.K."/>
            <person name="Greenwold M.J."/>
            <person name="Hoffmann F.G."/>
            <person name="Howard J.M."/>
            <person name="Iguchi T."/>
            <person name="Janes D.E."/>
            <person name="Khan S.Y."/>
            <person name="Kohno S."/>
            <person name="de Koning A.J."/>
            <person name="Lance S.L."/>
            <person name="McCarthy F.M."/>
            <person name="McCormack J.E."/>
            <person name="Merchant M.E."/>
            <person name="Peterson D.G."/>
            <person name="Pollock D.D."/>
            <person name="Pourmand N."/>
            <person name="Raney B.J."/>
            <person name="Roessler K.A."/>
            <person name="Sanford J.R."/>
            <person name="Sawyer R.H."/>
            <person name="Schmidt C.J."/>
            <person name="Triplett E.W."/>
            <person name="Tuberville T.D."/>
            <person name="Venegas-Anaya M."/>
            <person name="Howard J.T."/>
            <person name="Jarvis E.D."/>
            <person name="Guillette L.J.Jr."/>
            <person name="Glenn T.C."/>
            <person name="Green R.E."/>
            <person name="Ray D.A."/>
        </authorList>
    </citation>
    <scope>NUCLEOTIDE SEQUENCE [LARGE SCALE GENOMIC DNA]</scope>
    <source>
        <strain evidence="2">KSC_2009_1</strain>
    </source>
</reference>
<comment type="caution">
    <text evidence="2">The sequence shown here is derived from an EMBL/GenBank/DDBJ whole genome shotgun (WGS) entry which is preliminary data.</text>
</comment>
<dbReference type="Proteomes" id="UP000050525">
    <property type="component" value="Unassembled WGS sequence"/>
</dbReference>
<feature type="region of interest" description="Disordered" evidence="1">
    <location>
        <begin position="1"/>
        <end position="20"/>
    </location>
</feature>
<sequence>MNGLTSRRERGNTLRAAERKQQLQLGTAKPLVLMDMDSVKWDSHHTGLSFNFTGTRSVVVSDQTLPTLDAVSTTDNTMQNQQQTVYARRTQLKQNRRQLLSCTQRHFPLCRRQKQD</sequence>
<dbReference type="AlphaFoldDB" id="A0A151MFU8"/>
<organism evidence="2 3">
    <name type="scientific">Alligator mississippiensis</name>
    <name type="common">American alligator</name>
    <dbReference type="NCBI Taxonomy" id="8496"/>
    <lineage>
        <taxon>Eukaryota</taxon>
        <taxon>Metazoa</taxon>
        <taxon>Chordata</taxon>
        <taxon>Craniata</taxon>
        <taxon>Vertebrata</taxon>
        <taxon>Euteleostomi</taxon>
        <taxon>Archelosauria</taxon>
        <taxon>Archosauria</taxon>
        <taxon>Crocodylia</taxon>
        <taxon>Alligatoridae</taxon>
        <taxon>Alligatorinae</taxon>
        <taxon>Alligator</taxon>
    </lineage>
</organism>
<evidence type="ECO:0000313" key="2">
    <source>
        <dbReference type="EMBL" id="KYO23396.1"/>
    </source>
</evidence>
<evidence type="ECO:0000313" key="3">
    <source>
        <dbReference type="Proteomes" id="UP000050525"/>
    </source>
</evidence>
<evidence type="ECO:0000256" key="1">
    <source>
        <dbReference type="SAM" id="MobiDB-lite"/>
    </source>
</evidence>